<dbReference type="STRING" id="574349.SAMN05443545_101317"/>
<dbReference type="RefSeq" id="WP_217635471.1">
    <property type="nucleotide sequence ID" value="NZ_BMXH01000001.1"/>
</dbReference>
<dbReference type="AlphaFoldDB" id="A0A1H2RGS1"/>
<accession>A0A1H2RGS1</accession>
<dbReference type="Pfam" id="PF11112">
    <property type="entry name" value="PyocinActivator"/>
    <property type="match status" value="1"/>
</dbReference>
<organism evidence="1 2">
    <name type="scientific">Aidingimonas halophila</name>
    <dbReference type="NCBI Taxonomy" id="574349"/>
    <lineage>
        <taxon>Bacteria</taxon>
        <taxon>Pseudomonadati</taxon>
        <taxon>Pseudomonadota</taxon>
        <taxon>Gammaproteobacteria</taxon>
        <taxon>Oceanospirillales</taxon>
        <taxon>Halomonadaceae</taxon>
        <taxon>Aidingimonas</taxon>
    </lineage>
</organism>
<reference evidence="1 2" key="1">
    <citation type="submission" date="2016-10" db="EMBL/GenBank/DDBJ databases">
        <authorList>
            <person name="de Groot N.N."/>
        </authorList>
    </citation>
    <scope>NUCLEOTIDE SEQUENCE [LARGE SCALE GENOMIC DNA]</scope>
    <source>
        <strain evidence="1 2">DSM 19219</strain>
    </source>
</reference>
<dbReference type="Proteomes" id="UP000198500">
    <property type="component" value="Unassembled WGS sequence"/>
</dbReference>
<proteinExistence type="predicted"/>
<sequence length="123" mass="13778">MPDAAQPMPPWGDDVAEPDTSTVALLYQRFGDVLVDLDSIRRAYFRNLSPDRFRRALREQRIPLPIVRLDRSAKAQPFISIYHMAALIEARQIDSLADAPPHIADRMRQATPITAFPPAAAGE</sequence>
<dbReference type="InterPro" id="IPR020518">
    <property type="entry name" value="Tscrpt_reg_PrtN"/>
</dbReference>
<dbReference type="EMBL" id="FNNI01000001">
    <property type="protein sequence ID" value="SDW18485.1"/>
    <property type="molecule type" value="Genomic_DNA"/>
</dbReference>
<dbReference type="GO" id="GO:0006355">
    <property type="term" value="P:regulation of DNA-templated transcription"/>
    <property type="evidence" value="ECO:0007669"/>
    <property type="project" value="InterPro"/>
</dbReference>
<keyword evidence="2" id="KW-1185">Reference proteome</keyword>
<protein>
    <submittedName>
        <fullName evidence="1">Pyocin activator protein PrtN</fullName>
    </submittedName>
</protein>
<evidence type="ECO:0000313" key="1">
    <source>
        <dbReference type="EMBL" id="SDW18485.1"/>
    </source>
</evidence>
<evidence type="ECO:0000313" key="2">
    <source>
        <dbReference type="Proteomes" id="UP000198500"/>
    </source>
</evidence>
<gene>
    <name evidence="1" type="ORF">SAMN05443545_101317</name>
</gene>
<name>A0A1H2RGS1_9GAMM</name>